<dbReference type="CDD" id="cd04301">
    <property type="entry name" value="NAT_SF"/>
    <property type="match status" value="1"/>
</dbReference>
<accession>A0ABP9XK63</accession>
<dbReference type="SUPFAM" id="SSF55729">
    <property type="entry name" value="Acyl-CoA N-acyltransferases (Nat)"/>
    <property type="match status" value="2"/>
</dbReference>
<dbReference type="InterPro" id="IPR038740">
    <property type="entry name" value="BioF2-like_GNAT_dom"/>
</dbReference>
<keyword evidence="5" id="KW-1185">Reference proteome</keyword>
<organism evidence="4 5">
    <name type="scientific">Deinococcus aluminii</name>
    <dbReference type="NCBI Taxonomy" id="1656885"/>
    <lineage>
        <taxon>Bacteria</taxon>
        <taxon>Thermotogati</taxon>
        <taxon>Deinococcota</taxon>
        <taxon>Deinococci</taxon>
        <taxon>Deinococcales</taxon>
        <taxon>Deinococcaceae</taxon>
        <taxon>Deinococcus</taxon>
    </lineage>
</organism>
<dbReference type="PANTHER" id="PTHR43877">
    <property type="entry name" value="AMINOALKYLPHOSPHONATE N-ACETYLTRANSFERASE-RELATED-RELATED"/>
    <property type="match status" value="1"/>
</dbReference>
<dbReference type="InterPro" id="IPR050832">
    <property type="entry name" value="Bact_Acetyltransf"/>
</dbReference>
<proteinExistence type="predicted"/>
<evidence type="ECO:0000313" key="4">
    <source>
        <dbReference type="EMBL" id="GAA5534985.1"/>
    </source>
</evidence>
<evidence type="ECO:0000313" key="5">
    <source>
        <dbReference type="Proteomes" id="UP001404956"/>
    </source>
</evidence>
<keyword evidence="2" id="KW-0012">Acyltransferase</keyword>
<keyword evidence="1" id="KW-0808">Transferase</keyword>
<feature type="domain" description="N-acetyltransferase" evidence="3">
    <location>
        <begin position="1"/>
        <end position="186"/>
    </location>
</feature>
<evidence type="ECO:0000256" key="2">
    <source>
        <dbReference type="ARBA" id="ARBA00023315"/>
    </source>
</evidence>
<name>A0ABP9XK63_9DEIO</name>
<dbReference type="Gene3D" id="3.40.630.30">
    <property type="match status" value="1"/>
</dbReference>
<dbReference type="PANTHER" id="PTHR43877:SF1">
    <property type="entry name" value="ACETYLTRANSFERASE"/>
    <property type="match status" value="1"/>
</dbReference>
<dbReference type="InterPro" id="IPR000182">
    <property type="entry name" value="GNAT_dom"/>
</dbReference>
<reference evidence="4 5" key="1">
    <citation type="submission" date="2024-02" db="EMBL/GenBank/DDBJ databases">
        <title>Deinococcus aluminii NBRC 112889.</title>
        <authorList>
            <person name="Ichikawa N."/>
            <person name="Katano-Makiyama Y."/>
            <person name="Hidaka K."/>
        </authorList>
    </citation>
    <scope>NUCLEOTIDE SEQUENCE [LARGE SCALE GENOMIC DNA]</scope>
    <source>
        <strain evidence="4 5">NBRC 112889</strain>
    </source>
</reference>
<dbReference type="Pfam" id="PF13480">
    <property type="entry name" value="Acetyltransf_6"/>
    <property type="match status" value="1"/>
</dbReference>
<sequence length="313" mass="34788">MSVRPFTAADLPGWVALSNLVLERNVPLEAVQAEDARRDPAQFSRRWVVEEGGEVRGLAHLYFFPFDPPGFLHASILVYPEGRGGGMGRALWEAVEQAAREAGASGLAADVSDTDPQSLAWAECRGFRQHAHRFASELDLGTFDETPYLDALARAEAQGVTFTDLGGADEATLERYLEFYADRLIETPDLAGHPRWPLAQVRETLHLDHAAYPNWLILAVGPDGEWLGTTAMVRYREMAYNELTAVHPRARGRGLALPLKLHAIRRAREAGLTFMRTNNHSRNAPMLAVNRRLGFQARPGKYEMHLPLVTSDV</sequence>
<comment type="caution">
    <text evidence="4">The sequence shown here is derived from an EMBL/GenBank/DDBJ whole genome shotgun (WGS) entry which is preliminary data.</text>
</comment>
<dbReference type="Proteomes" id="UP001404956">
    <property type="component" value="Unassembled WGS sequence"/>
</dbReference>
<dbReference type="EMBL" id="BAABRV010000013">
    <property type="protein sequence ID" value="GAA5534985.1"/>
    <property type="molecule type" value="Genomic_DNA"/>
</dbReference>
<dbReference type="PROSITE" id="PS51186">
    <property type="entry name" value="GNAT"/>
    <property type="match status" value="2"/>
</dbReference>
<evidence type="ECO:0000256" key="1">
    <source>
        <dbReference type="ARBA" id="ARBA00022679"/>
    </source>
</evidence>
<gene>
    <name evidence="4" type="ORF">Dalu01_03403</name>
</gene>
<protein>
    <recommendedName>
        <fullName evidence="3">N-acetyltransferase domain-containing protein</fullName>
    </recommendedName>
</protein>
<dbReference type="Pfam" id="PF00583">
    <property type="entry name" value="Acetyltransf_1"/>
    <property type="match status" value="1"/>
</dbReference>
<evidence type="ECO:0000259" key="3">
    <source>
        <dbReference type="PROSITE" id="PS51186"/>
    </source>
</evidence>
<dbReference type="InterPro" id="IPR016181">
    <property type="entry name" value="Acyl_CoA_acyltransferase"/>
</dbReference>
<feature type="domain" description="N-acetyltransferase" evidence="3">
    <location>
        <begin position="177"/>
        <end position="309"/>
    </location>
</feature>
<dbReference type="RefSeq" id="WP_345457461.1">
    <property type="nucleotide sequence ID" value="NZ_BAABRV010000013.1"/>
</dbReference>